<evidence type="ECO:0000256" key="3">
    <source>
        <dbReference type="ARBA" id="ARBA00022448"/>
    </source>
</evidence>
<protein>
    <submittedName>
        <fullName evidence="9">Uncharacterized protein</fullName>
    </submittedName>
</protein>
<keyword evidence="7" id="KW-1133">Transmembrane helix</keyword>
<dbReference type="GO" id="GO:0005274">
    <property type="term" value="F:allantoin:proton symporter activity"/>
    <property type="evidence" value="ECO:0007669"/>
    <property type="project" value="TreeGrafter"/>
</dbReference>
<dbReference type="EMBL" id="JAUIZM010000006">
    <property type="protein sequence ID" value="KAK1379470.1"/>
    <property type="molecule type" value="Genomic_DNA"/>
</dbReference>
<dbReference type="AlphaFoldDB" id="A0AAD8MKG7"/>
<dbReference type="GO" id="GO:0005524">
    <property type="term" value="F:ATP binding"/>
    <property type="evidence" value="ECO:0007669"/>
    <property type="project" value="UniProtKB-KW"/>
</dbReference>
<keyword evidence="6" id="KW-0067">ATP-binding</keyword>
<sequence length="142" mass="15428">MPNFLIQISQVNWRSVFDHCKHKCGGNRINKAEILFPGVGCFLIAVCLASGVHAKDNKAKLSALAYHEIEESGDLKVPLSKETNAIAVEKDPENGIGKTVKAKVGTADFVLEIESRRSIKVFGKSTSVGLGITFFCFSLFSP</sequence>
<evidence type="ECO:0000256" key="8">
    <source>
        <dbReference type="ARBA" id="ARBA00023136"/>
    </source>
</evidence>
<dbReference type="InterPro" id="IPR009834">
    <property type="entry name" value="Ureide_permease"/>
</dbReference>
<comment type="caution">
    <text evidence="9">The sequence shown here is derived from an EMBL/GenBank/DDBJ whole genome shotgun (WGS) entry which is preliminary data.</text>
</comment>
<evidence type="ECO:0000256" key="2">
    <source>
        <dbReference type="ARBA" id="ARBA00005931"/>
    </source>
</evidence>
<reference evidence="9" key="2">
    <citation type="submission" date="2023-05" db="EMBL/GenBank/DDBJ databases">
        <authorList>
            <person name="Schelkunov M.I."/>
        </authorList>
    </citation>
    <scope>NUCLEOTIDE SEQUENCE</scope>
    <source>
        <strain evidence="9">Hsosn_3</strain>
        <tissue evidence="9">Leaf</tissue>
    </source>
</reference>
<name>A0AAD8MKG7_9APIA</name>
<reference evidence="9" key="1">
    <citation type="submission" date="2023-02" db="EMBL/GenBank/DDBJ databases">
        <title>Genome of toxic invasive species Heracleum sosnowskyi carries increased number of genes despite the absence of recent whole-genome duplications.</title>
        <authorList>
            <person name="Schelkunov M."/>
            <person name="Shtratnikova V."/>
            <person name="Makarenko M."/>
            <person name="Klepikova A."/>
            <person name="Omelchenko D."/>
            <person name="Novikova G."/>
            <person name="Obukhova E."/>
            <person name="Bogdanov V."/>
            <person name="Penin A."/>
            <person name="Logacheva M."/>
        </authorList>
    </citation>
    <scope>NUCLEOTIDE SEQUENCE</scope>
    <source>
        <strain evidence="9">Hsosn_3</strain>
        <tissue evidence="9">Leaf</tissue>
    </source>
</reference>
<evidence type="ECO:0000256" key="1">
    <source>
        <dbReference type="ARBA" id="ARBA00004141"/>
    </source>
</evidence>
<comment type="subcellular location">
    <subcellularLocation>
        <location evidence="1">Membrane</location>
        <topology evidence="1">Multi-pass membrane protein</topology>
    </subcellularLocation>
</comment>
<dbReference type="GO" id="GO:0016020">
    <property type="term" value="C:membrane"/>
    <property type="evidence" value="ECO:0007669"/>
    <property type="project" value="UniProtKB-SubCell"/>
</dbReference>
<evidence type="ECO:0000256" key="6">
    <source>
        <dbReference type="ARBA" id="ARBA00022840"/>
    </source>
</evidence>
<evidence type="ECO:0000256" key="4">
    <source>
        <dbReference type="ARBA" id="ARBA00022692"/>
    </source>
</evidence>
<accession>A0AAD8MKG7</accession>
<evidence type="ECO:0000256" key="7">
    <source>
        <dbReference type="ARBA" id="ARBA00022989"/>
    </source>
</evidence>
<dbReference type="GO" id="GO:0015505">
    <property type="term" value="F:uracil:monoatomic cation symporter activity"/>
    <property type="evidence" value="ECO:0007669"/>
    <property type="project" value="TreeGrafter"/>
</dbReference>
<organism evidence="9 10">
    <name type="scientific">Heracleum sosnowskyi</name>
    <dbReference type="NCBI Taxonomy" id="360622"/>
    <lineage>
        <taxon>Eukaryota</taxon>
        <taxon>Viridiplantae</taxon>
        <taxon>Streptophyta</taxon>
        <taxon>Embryophyta</taxon>
        <taxon>Tracheophyta</taxon>
        <taxon>Spermatophyta</taxon>
        <taxon>Magnoliopsida</taxon>
        <taxon>eudicotyledons</taxon>
        <taxon>Gunneridae</taxon>
        <taxon>Pentapetalae</taxon>
        <taxon>asterids</taxon>
        <taxon>campanulids</taxon>
        <taxon>Apiales</taxon>
        <taxon>Apiaceae</taxon>
        <taxon>Apioideae</taxon>
        <taxon>apioid superclade</taxon>
        <taxon>Tordylieae</taxon>
        <taxon>Tordyliinae</taxon>
        <taxon>Heracleum</taxon>
    </lineage>
</organism>
<dbReference type="PANTHER" id="PTHR31081:SF5">
    <property type="entry name" value="UREIDE PERMEASE 1-RELATED"/>
    <property type="match status" value="1"/>
</dbReference>
<gene>
    <name evidence="9" type="ORF">POM88_026214</name>
</gene>
<evidence type="ECO:0000256" key="5">
    <source>
        <dbReference type="ARBA" id="ARBA00022741"/>
    </source>
</evidence>
<dbReference type="InterPro" id="IPR030189">
    <property type="entry name" value="UPS_plant"/>
</dbReference>
<dbReference type="PANTHER" id="PTHR31081">
    <property type="entry name" value="UREIDE PERMEASE 1-RELATED-RELATED"/>
    <property type="match status" value="1"/>
</dbReference>
<keyword evidence="10" id="KW-1185">Reference proteome</keyword>
<proteinExistence type="inferred from homology"/>
<dbReference type="Pfam" id="PF07168">
    <property type="entry name" value="Ureide_permease"/>
    <property type="match status" value="1"/>
</dbReference>
<keyword evidence="8" id="KW-0472">Membrane</keyword>
<evidence type="ECO:0000313" key="10">
    <source>
        <dbReference type="Proteomes" id="UP001237642"/>
    </source>
</evidence>
<evidence type="ECO:0000313" key="9">
    <source>
        <dbReference type="EMBL" id="KAK1379470.1"/>
    </source>
</evidence>
<keyword evidence="5" id="KW-0547">Nucleotide-binding</keyword>
<keyword evidence="3" id="KW-0813">Transport</keyword>
<keyword evidence="4" id="KW-0812">Transmembrane</keyword>
<comment type="similarity">
    <text evidence="2">Belongs to the plant ureide permease (TC 2.A.7.19) family.</text>
</comment>
<dbReference type="Proteomes" id="UP001237642">
    <property type="component" value="Unassembled WGS sequence"/>
</dbReference>